<gene>
    <name evidence="3" type="ORF">CCMP2556_LOCUS37434</name>
    <name evidence="4" type="ORF">CCMP2556_LOCUS37580</name>
</gene>
<feature type="compositionally biased region" description="Basic and acidic residues" evidence="2">
    <location>
        <begin position="530"/>
        <end position="546"/>
    </location>
</feature>
<feature type="compositionally biased region" description="Polar residues" evidence="2">
    <location>
        <begin position="511"/>
        <end position="524"/>
    </location>
</feature>
<feature type="coiled-coil region" evidence="1">
    <location>
        <begin position="182"/>
        <end position="220"/>
    </location>
</feature>
<feature type="compositionally biased region" description="Polar residues" evidence="2">
    <location>
        <begin position="551"/>
        <end position="565"/>
    </location>
</feature>
<dbReference type="EMBL" id="CAXAMN010023228">
    <property type="protein sequence ID" value="CAK9075987.1"/>
    <property type="molecule type" value="Genomic_DNA"/>
</dbReference>
<evidence type="ECO:0000256" key="1">
    <source>
        <dbReference type="SAM" id="Coils"/>
    </source>
</evidence>
<dbReference type="Proteomes" id="UP001642484">
    <property type="component" value="Unassembled WGS sequence"/>
</dbReference>
<feature type="compositionally biased region" description="Low complexity" evidence="2">
    <location>
        <begin position="29"/>
        <end position="44"/>
    </location>
</feature>
<evidence type="ECO:0000313" key="3">
    <source>
        <dbReference type="EMBL" id="CAK9075987.1"/>
    </source>
</evidence>
<protein>
    <submittedName>
        <fullName evidence="3">Uncharacterized protein</fullName>
    </submittedName>
</protein>
<organism evidence="3 5">
    <name type="scientific">Durusdinium trenchii</name>
    <dbReference type="NCBI Taxonomy" id="1381693"/>
    <lineage>
        <taxon>Eukaryota</taxon>
        <taxon>Sar</taxon>
        <taxon>Alveolata</taxon>
        <taxon>Dinophyceae</taxon>
        <taxon>Suessiales</taxon>
        <taxon>Symbiodiniaceae</taxon>
        <taxon>Durusdinium</taxon>
    </lineage>
</organism>
<feature type="region of interest" description="Disordered" evidence="2">
    <location>
        <begin position="463"/>
        <end position="565"/>
    </location>
</feature>
<proteinExistence type="predicted"/>
<evidence type="ECO:0000256" key="2">
    <source>
        <dbReference type="SAM" id="MobiDB-lite"/>
    </source>
</evidence>
<feature type="region of interest" description="Disordered" evidence="2">
    <location>
        <begin position="1"/>
        <end position="44"/>
    </location>
</feature>
<comment type="caution">
    <text evidence="3">The sequence shown here is derived from an EMBL/GenBank/DDBJ whole genome shotgun (WGS) entry which is preliminary data.</text>
</comment>
<keyword evidence="1" id="KW-0175">Coiled coil</keyword>
<feature type="region of interest" description="Disordered" evidence="2">
    <location>
        <begin position="396"/>
        <end position="417"/>
    </location>
</feature>
<accession>A0ABP0PIZ7</accession>
<sequence>MHKDAFRTGSTPGARRPSSTNVQRRREASTASAPSGSRGSAPWADSSFSLQAPWLFDLPDAIGLLVQQPLLQLRAELRVEDDDTDSARNPGSSNLSCLSIFLRRMLQALLELQQLVDSSRSGPHGHGVSAMMQWLGRTREELCLWGQRAGRALRALAGSNEKLQEPKEFGNQLHSLLEGSFMEALKHTSSRFDEELSQLREELQQTRSEATAAATEAQKQEAIAAAKEAAQWRASFEQLLHKKFEDSQAADELHWHNLREEIIRSKDYVFSELAEQHKHSVKNLSELWSSQNLQRERELHLLREQAENALMEMKSSIGSAQLASSKAESEQRALSASEQREKGALSLLLAEAMDAVSTRDRSVDHLRRSLGEEHARPEPVQAAMTLSQCQTPSILGSAGPIPPSPKPSAMDTANIGSPGKYAERTIRVMQAGSYEDSSASVCRLSTESTPYGAKHLPEALSRRTVMETSQSEKAGLQSQVAQGAGVPPRPAVDTQSCMSGQRPFRIDKVPQSVSLRRQSQASATSKRRTRVEAGHRGASTTDRDAKPGLSPSASTDTLRITASWD</sequence>
<dbReference type="EMBL" id="CAXAMN010023251">
    <property type="protein sequence ID" value="CAK9076281.1"/>
    <property type="molecule type" value="Genomic_DNA"/>
</dbReference>
<feature type="compositionally biased region" description="Polar residues" evidence="2">
    <location>
        <begin position="466"/>
        <end position="481"/>
    </location>
</feature>
<evidence type="ECO:0000313" key="5">
    <source>
        <dbReference type="Proteomes" id="UP001642484"/>
    </source>
</evidence>
<keyword evidence="5" id="KW-1185">Reference proteome</keyword>
<evidence type="ECO:0000313" key="4">
    <source>
        <dbReference type="EMBL" id="CAK9076281.1"/>
    </source>
</evidence>
<reference evidence="3 5" key="1">
    <citation type="submission" date="2024-02" db="EMBL/GenBank/DDBJ databases">
        <authorList>
            <person name="Chen Y."/>
            <person name="Shah S."/>
            <person name="Dougan E. K."/>
            <person name="Thang M."/>
            <person name="Chan C."/>
        </authorList>
    </citation>
    <scope>NUCLEOTIDE SEQUENCE [LARGE SCALE GENOMIC DNA]</scope>
</reference>
<name>A0ABP0PIZ7_9DINO</name>